<accession>A0A8J5VCH2</accession>
<evidence type="ECO:0000313" key="2">
    <source>
        <dbReference type="EMBL" id="KAG8040804.1"/>
    </source>
</evidence>
<name>A0A8J5VCH2_9HYME</name>
<sequence>ADYLCTACRKKLNLSLNEEKTEEQDNEETISASSSDDATSDIEEINAVGELLDRTLSGITSLSGPSTSWSTSHSQLSINTQLPVINNALQFLNQSPIDNEKLKITQKGKIQIPTLLPPDWSVYKVCNIMEATKDIVKVSKSLRERRGILSLPDSKPGKSNLI</sequence>
<dbReference type="Proteomes" id="UP000729913">
    <property type="component" value="Unassembled WGS sequence"/>
</dbReference>
<dbReference type="EMBL" id="JAAOIC020000019">
    <property type="protein sequence ID" value="KAG8040804.1"/>
    <property type="molecule type" value="Genomic_DNA"/>
</dbReference>
<comment type="caution">
    <text evidence="2">The sequence shown here is derived from an EMBL/GenBank/DDBJ whole genome shotgun (WGS) entry which is preliminary data.</text>
</comment>
<feature type="region of interest" description="Disordered" evidence="1">
    <location>
        <begin position="19"/>
        <end position="39"/>
    </location>
</feature>
<evidence type="ECO:0000256" key="1">
    <source>
        <dbReference type="SAM" id="MobiDB-lite"/>
    </source>
</evidence>
<evidence type="ECO:0000313" key="3">
    <source>
        <dbReference type="Proteomes" id="UP000729913"/>
    </source>
</evidence>
<dbReference type="OrthoDB" id="7700952at2759"/>
<organism evidence="2 3">
    <name type="scientific">Cotesia typhae</name>
    <dbReference type="NCBI Taxonomy" id="2053667"/>
    <lineage>
        <taxon>Eukaryota</taxon>
        <taxon>Metazoa</taxon>
        <taxon>Ecdysozoa</taxon>
        <taxon>Arthropoda</taxon>
        <taxon>Hexapoda</taxon>
        <taxon>Insecta</taxon>
        <taxon>Pterygota</taxon>
        <taxon>Neoptera</taxon>
        <taxon>Endopterygota</taxon>
        <taxon>Hymenoptera</taxon>
        <taxon>Apocrita</taxon>
        <taxon>Ichneumonoidea</taxon>
        <taxon>Braconidae</taxon>
        <taxon>Microgastrinae</taxon>
        <taxon>Cotesia</taxon>
    </lineage>
</organism>
<proteinExistence type="predicted"/>
<dbReference type="AlphaFoldDB" id="A0A8J5VCH2"/>
<protein>
    <submittedName>
        <fullName evidence="2">Uncharacterized protein</fullName>
    </submittedName>
</protein>
<reference evidence="2" key="1">
    <citation type="submission" date="2020-03" db="EMBL/GenBank/DDBJ databases">
        <authorList>
            <person name="Chebbi M.A."/>
            <person name="Drezen J.M."/>
        </authorList>
    </citation>
    <scope>NUCLEOTIDE SEQUENCE</scope>
    <source>
        <tissue evidence="2">Whole body</tissue>
    </source>
</reference>
<feature type="non-terminal residue" evidence="2">
    <location>
        <position position="1"/>
    </location>
</feature>
<reference evidence="2" key="2">
    <citation type="submission" date="2021-04" db="EMBL/GenBank/DDBJ databases">
        <title>Genome-wide patterns of bracovirus chromosomal integration into multiple host tissues during parasitism.</title>
        <authorList>
            <person name="Chebbi M.A.C."/>
        </authorList>
    </citation>
    <scope>NUCLEOTIDE SEQUENCE</scope>
    <source>
        <tissue evidence="2">Whole body</tissue>
    </source>
</reference>
<keyword evidence="3" id="KW-1185">Reference proteome</keyword>
<gene>
    <name evidence="2" type="ORF">G9C98_001792</name>
</gene>